<dbReference type="InterPro" id="IPR050297">
    <property type="entry name" value="LipidA_mod_glycosyltrf_83"/>
</dbReference>
<evidence type="ECO:0000256" key="2">
    <source>
        <dbReference type="ARBA" id="ARBA00022475"/>
    </source>
</evidence>
<sequence>MIDQWLNKLDNHNTKSLFWIIVGASILLAAWMQYIQHGWINPDSVLYFEQAKQFAQGEWKAGFKIFEWPLYAACISLIHKITYLPIQNSAQLLNMLFFGIATASFLKLIQLAGGNNRTLFFGMLLLFSSLYIVGDVLEMLMRDEGYWAFYLTALVYFIGYLDSGKLSHAVLWQLSMMTATLFRIEGILFLLFLPVIVIALQPENYKNKLMMMLKAYSFCFIIGLSILITIFLHPEINMASFGRLDEVFTLNLFDEFTKKFLTQADIMSKEVLGGYLEEFAIPGLLLTFLYVTGSKILTAAGWVGTALAFFGIKNTSNTMPPKVRMTLLTSSAIALIVMYLIITKVFVLSSRYVVALAWILLIFASIYLADLSSNTHKNKRRLFIIFCIISCLSFVKNVLPKREGYNYQQDAVSWVKSQNKENHPVFYDDSRMRYYAKQPFKGTGTPNFIELINAHENNSINNYTYLVINSSKNDFESEQFISSNLPNFIEINRISSYKDKKQVVIYQNSTN</sequence>
<protein>
    <recommendedName>
        <fullName evidence="11">Glycosyltransferase RgtA/B/C/D-like domain-containing protein</fullName>
    </recommendedName>
</protein>
<comment type="caution">
    <text evidence="9">The sequence shown here is derived from an EMBL/GenBank/DDBJ whole genome shotgun (WGS) entry which is preliminary data.</text>
</comment>
<keyword evidence="10" id="KW-1185">Reference proteome</keyword>
<feature type="transmembrane region" description="Helical" evidence="8">
    <location>
        <begin position="68"/>
        <end position="86"/>
    </location>
</feature>
<feature type="transmembrane region" description="Helical" evidence="8">
    <location>
        <begin position="348"/>
        <end position="369"/>
    </location>
</feature>
<keyword evidence="7 8" id="KW-0472">Membrane</keyword>
<evidence type="ECO:0000313" key="9">
    <source>
        <dbReference type="EMBL" id="EIJ64885.1"/>
    </source>
</evidence>
<comment type="subcellular location">
    <subcellularLocation>
        <location evidence="1">Cell membrane</location>
        <topology evidence="1">Multi-pass membrane protein</topology>
    </subcellularLocation>
</comment>
<evidence type="ECO:0000256" key="6">
    <source>
        <dbReference type="ARBA" id="ARBA00022989"/>
    </source>
</evidence>
<feature type="transmembrane region" description="Helical" evidence="8">
    <location>
        <begin position="119"/>
        <end position="137"/>
    </location>
</feature>
<keyword evidence="6 8" id="KW-1133">Transmembrane helix</keyword>
<feature type="transmembrane region" description="Helical" evidence="8">
    <location>
        <begin position="16"/>
        <end position="35"/>
    </location>
</feature>
<feature type="transmembrane region" description="Helical" evidence="8">
    <location>
        <begin position="93"/>
        <end position="113"/>
    </location>
</feature>
<dbReference type="PATRIC" id="fig|859350.6.peg.2021"/>
<feature type="transmembrane region" description="Helical" evidence="8">
    <location>
        <begin position="381"/>
        <end position="399"/>
    </location>
</feature>
<dbReference type="GO" id="GO:0008610">
    <property type="term" value="P:lipid biosynthetic process"/>
    <property type="evidence" value="ECO:0007669"/>
    <property type="project" value="UniProtKB-ARBA"/>
</dbReference>
<evidence type="ECO:0000256" key="8">
    <source>
        <dbReference type="SAM" id="Phobius"/>
    </source>
</evidence>
<evidence type="ECO:0000313" key="10">
    <source>
        <dbReference type="Proteomes" id="UP000003423"/>
    </source>
</evidence>
<evidence type="ECO:0000256" key="3">
    <source>
        <dbReference type="ARBA" id="ARBA00022676"/>
    </source>
</evidence>
<feature type="transmembrane region" description="Helical" evidence="8">
    <location>
        <begin position="212"/>
        <end position="232"/>
    </location>
</feature>
<organism evidence="9 10">
    <name type="scientific">Candidatus Nitrosopumilus salarius BD31</name>
    <dbReference type="NCBI Taxonomy" id="859350"/>
    <lineage>
        <taxon>Archaea</taxon>
        <taxon>Nitrososphaerota</taxon>
        <taxon>Nitrososphaeria</taxon>
        <taxon>Nitrosopumilales</taxon>
        <taxon>Nitrosopumilaceae</taxon>
        <taxon>Nitrosopumilus</taxon>
    </lineage>
</organism>
<dbReference type="GO" id="GO:0016763">
    <property type="term" value="F:pentosyltransferase activity"/>
    <property type="evidence" value="ECO:0007669"/>
    <property type="project" value="TreeGrafter"/>
</dbReference>
<keyword evidence="2" id="KW-1003">Cell membrane</keyword>
<feature type="transmembrane region" description="Helical" evidence="8">
    <location>
        <begin position="144"/>
        <end position="161"/>
    </location>
</feature>
<feature type="transmembrane region" description="Helical" evidence="8">
    <location>
        <begin position="181"/>
        <end position="200"/>
    </location>
</feature>
<gene>
    <name evidence="9" type="ORF">BD31_I1951</name>
</gene>
<evidence type="ECO:0008006" key="11">
    <source>
        <dbReference type="Google" id="ProtNLM"/>
    </source>
</evidence>
<dbReference type="PANTHER" id="PTHR33908:SF11">
    <property type="entry name" value="MEMBRANE PROTEIN"/>
    <property type="match status" value="1"/>
</dbReference>
<dbReference type="RefSeq" id="WP_008301862.1">
    <property type="nucleotide sequence ID" value="NZ_AEXL02000171.1"/>
</dbReference>
<evidence type="ECO:0000256" key="4">
    <source>
        <dbReference type="ARBA" id="ARBA00022679"/>
    </source>
</evidence>
<dbReference type="Proteomes" id="UP000003423">
    <property type="component" value="Unassembled WGS sequence"/>
</dbReference>
<dbReference type="AlphaFoldDB" id="I3CZJ2"/>
<dbReference type="GO" id="GO:0005886">
    <property type="term" value="C:plasma membrane"/>
    <property type="evidence" value="ECO:0007669"/>
    <property type="project" value="UniProtKB-SubCell"/>
</dbReference>
<keyword evidence="3" id="KW-0328">Glycosyltransferase</keyword>
<evidence type="ECO:0000256" key="7">
    <source>
        <dbReference type="ARBA" id="ARBA00023136"/>
    </source>
</evidence>
<dbReference type="PANTHER" id="PTHR33908">
    <property type="entry name" value="MANNOSYLTRANSFERASE YKCB-RELATED"/>
    <property type="match status" value="1"/>
</dbReference>
<feature type="transmembrane region" description="Helical" evidence="8">
    <location>
        <begin position="288"/>
        <end position="311"/>
    </location>
</feature>
<name>I3CZJ2_9ARCH</name>
<evidence type="ECO:0000256" key="1">
    <source>
        <dbReference type="ARBA" id="ARBA00004651"/>
    </source>
</evidence>
<dbReference type="EMBL" id="AEXL02000171">
    <property type="protein sequence ID" value="EIJ64885.1"/>
    <property type="molecule type" value="Genomic_DNA"/>
</dbReference>
<evidence type="ECO:0000256" key="5">
    <source>
        <dbReference type="ARBA" id="ARBA00022692"/>
    </source>
</evidence>
<feature type="transmembrane region" description="Helical" evidence="8">
    <location>
        <begin position="323"/>
        <end position="342"/>
    </location>
</feature>
<proteinExistence type="predicted"/>
<accession>I3CZJ2</accession>
<reference evidence="9 10" key="1">
    <citation type="journal article" date="2012" name="J. Bacteriol.">
        <title>Genome sequence of "Candidatus Nitrosopumilus salaria" BD31, an ammonia-oxidizing archaeon from the San Francisco Bay estuary.</title>
        <authorList>
            <person name="Mosier A.C."/>
            <person name="Allen E.E."/>
            <person name="Kim M."/>
            <person name="Ferriera S."/>
            <person name="Francis C.A."/>
        </authorList>
    </citation>
    <scope>NUCLEOTIDE SEQUENCE [LARGE SCALE GENOMIC DNA]</scope>
    <source>
        <strain evidence="9 10">BD31</strain>
    </source>
</reference>
<keyword evidence="4" id="KW-0808">Transferase</keyword>
<keyword evidence="5 8" id="KW-0812">Transmembrane</keyword>